<keyword evidence="1" id="KW-0472">Membrane</keyword>
<comment type="caution">
    <text evidence="3">The sequence shown here is derived from an EMBL/GenBank/DDBJ whole genome shotgun (WGS) entry which is preliminary data.</text>
</comment>
<name>A0A2T0WN72_9BACT</name>
<evidence type="ECO:0000256" key="1">
    <source>
        <dbReference type="SAM" id="Phobius"/>
    </source>
</evidence>
<sequence>MQEVIIKKNISIITHILGWAIFGAVLFLLTPLTTKLEFPNEFWMKQALMFLALIATFYFNYFYLIPKILFNNQAGLFVGLNLIGGIAYIGLVILFDELVNMQQLMHEVFRPGTPHVPRPRNYSYDFYNIMIFYMAVGVSTSVAAVKKWQADEKLRFELEKAKTNSELSYLKAQINPHFFFNTLNNIYALTNIDVEQAKTALLKLSRMMRYVLYETEKNQTLLSKELDFIKDFIELMKMRLSSKVKLEIELPERIEEAKIAPMLFLPFIENCFKHGVSSQHESKIFIRLAKVGDQLHFYSKNDIFKAKDNTPEGQSSGIGLANTKRRLELLYPNQNQLEIKNDTASNTFSVDLKITLT</sequence>
<evidence type="ECO:0000313" key="4">
    <source>
        <dbReference type="Proteomes" id="UP000238157"/>
    </source>
</evidence>
<feature type="domain" description="Signal transduction histidine kinase internal region" evidence="2">
    <location>
        <begin position="166"/>
        <end position="243"/>
    </location>
</feature>
<dbReference type="GO" id="GO:0000155">
    <property type="term" value="F:phosphorelay sensor kinase activity"/>
    <property type="evidence" value="ECO:0007669"/>
    <property type="project" value="InterPro"/>
</dbReference>
<dbReference type="PANTHER" id="PTHR34220:SF7">
    <property type="entry name" value="SENSOR HISTIDINE KINASE YPDA"/>
    <property type="match status" value="1"/>
</dbReference>
<feature type="transmembrane region" description="Helical" evidence="1">
    <location>
        <begin position="126"/>
        <end position="145"/>
    </location>
</feature>
<accession>A0A2T0WN72</accession>
<organism evidence="3 4">
    <name type="scientific">Mongoliibacter ruber</name>
    <dbReference type="NCBI Taxonomy" id="1750599"/>
    <lineage>
        <taxon>Bacteria</taxon>
        <taxon>Pseudomonadati</taxon>
        <taxon>Bacteroidota</taxon>
        <taxon>Cytophagia</taxon>
        <taxon>Cytophagales</taxon>
        <taxon>Cyclobacteriaceae</taxon>
        <taxon>Mongoliibacter</taxon>
    </lineage>
</organism>
<dbReference type="InterPro" id="IPR050640">
    <property type="entry name" value="Bact_2-comp_sensor_kinase"/>
</dbReference>
<dbReference type="EMBL" id="PVTR01000005">
    <property type="protein sequence ID" value="PRY88153.1"/>
    <property type="molecule type" value="Genomic_DNA"/>
</dbReference>
<dbReference type="SUPFAM" id="SSF55874">
    <property type="entry name" value="ATPase domain of HSP90 chaperone/DNA topoisomerase II/histidine kinase"/>
    <property type="match status" value="1"/>
</dbReference>
<evidence type="ECO:0000259" key="2">
    <source>
        <dbReference type="Pfam" id="PF06580"/>
    </source>
</evidence>
<keyword evidence="3" id="KW-0808">Transferase</keyword>
<keyword evidence="1" id="KW-1133">Transmembrane helix</keyword>
<gene>
    <name evidence="3" type="ORF">CLW00_105275</name>
</gene>
<dbReference type="OrthoDB" id="9792992at2"/>
<dbReference type="InterPro" id="IPR010559">
    <property type="entry name" value="Sig_transdc_His_kin_internal"/>
</dbReference>
<dbReference type="AlphaFoldDB" id="A0A2T0WN72"/>
<proteinExistence type="predicted"/>
<keyword evidence="1" id="KW-0812">Transmembrane</keyword>
<dbReference type="Pfam" id="PF06580">
    <property type="entry name" value="His_kinase"/>
    <property type="match status" value="1"/>
</dbReference>
<dbReference type="Proteomes" id="UP000238157">
    <property type="component" value="Unassembled WGS sequence"/>
</dbReference>
<dbReference type="RefSeq" id="WP_106133635.1">
    <property type="nucleotide sequence ID" value="NZ_PVTR01000005.1"/>
</dbReference>
<dbReference type="Gene3D" id="3.30.565.10">
    <property type="entry name" value="Histidine kinase-like ATPase, C-terminal domain"/>
    <property type="match status" value="1"/>
</dbReference>
<evidence type="ECO:0000313" key="3">
    <source>
        <dbReference type="EMBL" id="PRY88153.1"/>
    </source>
</evidence>
<dbReference type="PANTHER" id="PTHR34220">
    <property type="entry name" value="SENSOR HISTIDINE KINASE YPDA"/>
    <property type="match status" value="1"/>
</dbReference>
<dbReference type="InterPro" id="IPR036890">
    <property type="entry name" value="HATPase_C_sf"/>
</dbReference>
<feature type="transmembrane region" description="Helical" evidence="1">
    <location>
        <begin position="12"/>
        <end position="30"/>
    </location>
</feature>
<reference evidence="3 4" key="1">
    <citation type="submission" date="2018-03" db="EMBL/GenBank/DDBJ databases">
        <title>Genomic Encyclopedia of Archaeal and Bacterial Type Strains, Phase II (KMG-II): from individual species to whole genera.</title>
        <authorList>
            <person name="Goeker M."/>
        </authorList>
    </citation>
    <scope>NUCLEOTIDE SEQUENCE [LARGE SCALE GENOMIC DNA]</scope>
    <source>
        <strain evidence="3 4">DSM 27929</strain>
    </source>
</reference>
<feature type="transmembrane region" description="Helical" evidence="1">
    <location>
        <begin position="76"/>
        <end position="95"/>
    </location>
</feature>
<dbReference type="GO" id="GO:0016020">
    <property type="term" value="C:membrane"/>
    <property type="evidence" value="ECO:0007669"/>
    <property type="project" value="InterPro"/>
</dbReference>
<feature type="transmembrane region" description="Helical" evidence="1">
    <location>
        <begin position="42"/>
        <end position="64"/>
    </location>
</feature>
<protein>
    <submittedName>
        <fullName evidence="3">Histidine kinase</fullName>
    </submittedName>
</protein>
<keyword evidence="4" id="KW-1185">Reference proteome</keyword>
<keyword evidence="3" id="KW-0418">Kinase</keyword>